<proteinExistence type="predicted"/>
<comment type="caution">
    <text evidence="1">The sequence shown here is derived from an EMBL/GenBank/DDBJ whole genome shotgun (WGS) entry which is preliminary data.</text>
</comment>
<keyword evidence="2" id="KW-1185">Reference proteome</keyword>
<gene>
    <name evidence="1" type="ORF">HY29_17935</name>
</gene>
<reference evidence="1 2" key="1">
    <citation type="journal article" date="2014" name="Antonie Van Leeuwenhoek">
        <title>Hyphomonas beringensis sp. nov. and Hyphomonas chukchiensis sp. nov., isolated from surface seawater of the Bering Sea and Chukchi Sea.</title>
        <authorList>
            <person name="Li C."/>
            <person name="Lai Q."/>
            <person name="Li G."/>
            <person name="Dong C."/>
            <person name="Wang J."/>
            <person name="Liao Y."/>
            <person name="Shao Z."/>
        </authorList>
    </citation>
    <scope>NUCLEOTIDE SEQUENCE [LARGE SCALE GENOMIC DNA]</scope>
    <source>
        <strain evidence="1 2">25B14_1</strain>
    </source>
</reference>
<dbReference type="PATRIC" id="fig|1280946.3.peg.2859"/>
<name>A0A062U3E3_9PROT</name>
<accession>A0A062U3E3</accession>
<evidence type="ECO:0000313" key="1">
    <source>
        <dbReference type="EMBL" id="KCZ52822.1"/>
    </source>
</evidence>
<dbReference type="STRING" id="1280946.HY29_17935"/>
<sequence>MGVLGRKEKLRIMIRWRPNDEVKIYSLGEETPWGELKEINGTDAVFSSPEGEKRLKLF</sequence>
<dbReference type="AlphaFoldDB" id="A0A062U3E3"/>
<organism evidence="1 2">
    <name type="scientific">Hyphomonas beringensis</name>
    <dbReference type="NCBI Taxonomy" id="1280946"/>
    <lineage>
        <taxon>Bacteria</taxon>
        <taxon>Pseudomonadati</taxon>
        <taxon>Pseudomonadota</taxon>
        <taxon>Alphaproteobacteria</taxon>
        <taxon>Hyphomonadales</taxon>
        <taxon>Hyphomonadaceae</taxon>
        <taxon>Hyphomonas</taxon>
    </lineage>
</organism>
<protein>
    <submittedName>
        <fullName evidence="1">Uncharacterized protein</fullName>
    </submittedName>
</protein>
<evidence type="ECO:0000313" key="2">
    <source>
        <dbReference type="Proteomes" id="UP000027037"/>
    </source>
</evidence>
<dbReference type="EMBL" id="AWFF01000063">
    <property type="protein sequence ID" value="KCZ52822.1"/>
    <property type="molecule type" value="Genomic_DNA"/>
</dbReference>
<dbReference type="Proteomes" id="UP000027037">
    <property type="component" value="Unassembled WGS sequence"/>
</dbReference>